<name>A0A8U0HTE5_9EURY</name>
<dbReference type="InterPro" id="IPR008334">
    <property type="entry name" value="5'-Nucleotdase_C"/>
</dbReference>
<dbReference type="EMBL" id="CP096659">
    <property type="protein sequence ID" value="UPV74129.1"/>
    <property type="molecule type" value="Genomic_DNA"/>
</dbReference>
<protein>
    <submittedName>
        <fullName evidence="2">5'-nucleotidase C-terminal domain-containing protein</fullName>
    </submittedName>
</protein>
<dbReference type="InterPro" id="IPR036907">
    <property type="entry name" value="5'-Nucleotdase_C_sf"/>
</dbReference>
<keyword evidence="3" id="KW-1185">Reference proteome</keyword>
<dbReference type="AlphaFoldDB" id="A0A8U0HTE5"/>
<accession>A0A8U0HTE5</accession>
<dbReference type="SUPFAM" id="SSF55816">
    <property type="entry name" value="5'-nucleotidase (syn. UDP-sugar hydrolase), C-terminal domain"/>
    <property type="match status" value="1"/>
</dbReference>
<dbReference type="KEGG" id="halx:M0R89_16515"/>
<dbReference type="GO" id="GO:0016787">
    <property type="term" value="F:hydrolase activity"/>
    <property type="evidence" value="ECO:0007669"/>
    <property type="project" value="InterPro"/>
</dbReference>
<dbReference type="Proteomes" id="UP000830729">
    <property type="component" value="Chromosome"/>
</dbReference>
<gene>
    <name evidence="2" type="ORF">M0R89_16515</name>
</gene>
<dbReference type="Gene3D" id="3.90.780.10">
    <property type="entry name" value="5'-Nucleotidase, C-terminal domain"/>
    <property type="match status" value="1"/>
</dbReference>
<dbReference type="Pfam" id="PF02872">
    <property type="entry name" value="5_nucleotid_C"/>
    <property type="match status" value="1"/>
</dbReference>
<evidence type="ECO:0000313" key="3">
    <source>
        <dbReference type="Proteomes" id="UP000830729"/>
    </source>
</evidence>
<evidence type="ECO:0000259" key="1">
    <source>
        <dbReference type="Pfam" id="PF02872"/>
    </source>
</evidence>
<feature type="domain" description="5'-Nucleotidase C-terminal" evidence="1">
    <location>
        <begin position="1"/>
        <end position="68"/>
    </location>
</feature>
<evidence type="ECO:0000313" key="2">
    <source>
        <dbReference type="EMBL" id="UPV74129.1"/>
    </source>
</evidence>
<organism evidence="2 3">
    <name type="scientific">Halorussus limi</name>
    <dbReference type="NCBI Taxonomy" id="2938695"/>
    <lineage>
        <taxon>Archaea</taxon>
        <taxon>Methanobacteriati</taxon>
        <taxon>Methanobacteriota</taxon>
        <taxon>Stenosarchaea group</taxon>
        <taxon>Halobacteria</taxon>
        <taxon>Halobacteriales</taxon>
        <taxon>Haladaptataceae</taxon>
        <taxon>Halorussus</taxon>
    </lineage>
</organism>
<sequence length="110" mass="12245">MPGARLRELVETVFTPDDEHGRLWAGHFAGVEVAYDPEEGEIREVRLDGEPVAPDADYSVATNAYAVEYGSEPIYPDDVVESFGVQYEAIVEYAREAGLDVELDGRLRRV</sequence>
<proteinExistence type="predicted"/>
<dbReference type="GO" id="GO:0009166">
    <property type="term" value="P:nucleotide catabolic process"/>
    <property type="evidence" value="ECO:0007669"/>
    <property type="project" value="InterPro"/>
</dbReference>
<reference evidence="2 3" key="1">
    <citation type="submission" date="2022-04" db="EMBL/GenBank/DDBJ databases">
        <title>Diverse halophilic archaea isolated from saline environments.</title>
        <authorList>
            <person name="Cui H.-L."/>
        </authorList>
    </citation>
    <scope>NUCLEOTIDE SEQUENCE [LARGE SCALE GENOMIC DNA]</scope>
    <source>
        <strain evidence="2 3">XZYJT49</strain>
    </source>
</reference>